<proteinExistence type="predicted"/>
<name>A0A0E9PBK9_ANGAN</name>
<dbReference type="AlphaFoldDB" id="A0A0E9PBK9"/>
<accession>A0A0E9PBK9</accession>
<evidence type="ECO:0000313" key="1">
    <source>
        <dbReference type="EMBL" id="JAH02061.1"/>
    </source>
</evidence>
<reference evidence="1" key="1">
    <citation type="submission" date="2014-11" db="EMBL/GenBank/DDBJ databases">
        <authorList>
            <person name="Amaro Gonzalez C."/>
        </authorList>
    </citation>
    <scope>NUCLEOTIDE SEQUENCE</scope>
</reference>
<organism evidence="1">
    <name type="scientific">Anguilla anguilla</name>
    <name type="common">European freshwater eel</name>
    <name type="synonym">Muraena anguilla</name>
    <dbReference type="NCBI Taxonomy" id="7936"/>
    <lineage>
        <taxon>Eukaryota</taxon>
        <taxon>Metazoa</taxon>
        <taxon>Chordata</taxon>
        <taxon>Craniata</taxon>
        <taxon>Vertebrata</taxon>
        <taxon>Euteleostomi</taxon>
        <taxon>Actinopterygii</taxon>
        <taxon>Neopterygii</taxon>
        <taxon>Teleostei</taxon>
        <taxon>Anguilliformes</taxon>
        <taxon>Anguillidae</taxon>
        <taxon>Anguilla</taxon>
    </lineage>
</organism>
<protein>
    <submittedName>
        <fullName evidence="1">Uncharacterized protein</fullName>
    </submittedName>
</protein>
<sequence>MPCCQQKSCDGIILANLIIVQHCDHSLDFLE</sequence>
<reference evidence="1" key="2">
    <citation type="journal article" date="2015" name="Fish Shellfish Immunol.">
        <title>Early steps in the European eel (Anguilla anguilla)-Vibrio vulnificus interaction in the gills: Role of the RtxA13 toxin.</title>
        <authorList>
            <person name="Callol A."/>
            <person name="Pajuelo D."/>
            <person name="Ebbesson L."/>
            <person name="Teles M."/>
            <person name="MacKenzie S."/>
            <person name="Amaro C."/>
        </authorList>
    </citation>
    <scope>NUCLEOTIDE SEQUENCE</scope>
</reference>
<dbReference type="EMBL" id="GBXM01106516">
    <property type="protein sequence ID" value="JAH02061.1"/>
    <property type="molecule type" value="Transcribed_RNA"/>
</dbReference>